<comment type="caution">
    <text evidence="1">The sequence shown here is derived from an EMBL/GenBank/DDBJ whole genome shotgun (WGS) entry which is preliminary data.</text>
</comment>
<proteinExistence type="predicted"/>
<keyword evidence="2" id="KW-1185">Reference proteome</keyword>
<dbReference type="AlphaFoldDB" id="A0A031LVL3"/>
<gene>
    <name evidence="1" type="ORF">CM19_02265</name>
</gene>
<name>A0A031LVL3_9CREN</name>
<sequence length="171" mass="19791">MMRKLIIALGIILIVIASILVYFSTTMQNNAINYKELFPKNLYGLTLNSTNNESGYTKILNYSTFLNYYYARYSNTSNNITIIIFNVSSRKVACMLFNNFYTKIKQNATYVNKSNYLGVNQEENFYFSNGVEVEILQGKTLILIYNSYTTHTKLNLTLDIAKHLLRFFPSN</sequence>
<organism evidence="1 2">
    <name type="scientific">Candidatus Acidianus copahuensis</name>
    <dbReference type="NCBI Taxonomy" id="1160895"/>
    <lineage>
        <taxon>Archaea</taxon>
        <taxon>Thermoproteota</taxon>
        <taxon>Thermoprotei</taxon>
        <taxon>Sulfolobales</taxon>
        <taxon>Sulfolobaceae</taxon>
        <taxon>Acidianus</taxon>
    </lineage>
</organism>
<evidence type="ECO:0000313" key="1">
    <source>
        <dbReference type="EMBL" id="EZQ11158.1"/>
    </source>
</evidence>
<accession>A0A031LVL3</accession>
<protein>
    <submittedName>
        <fullName evidence="1">Uncharacterized protein</fullName>
    </submittedName>
</protein>
<reference evidence="1 2" key="1">
    <citation type="submission" date="2014-03" db="EMBL/GenBank/DDBJ databases">
        <title>Draft genome sequence of the novel thermoacidophilic archaea Acidianus copahuensis ALE1 strain, isolated from Copahue volcanic area in Neuquen Argentina.</title>
        <authorList>
            <person name="Urbieta M.S."/>
            <person name="Rascovan N."/>
            <person name="Castro C."/>
            <person name="Revale S."/>
            <person name="Giaveno M.A."/>
            <person name="Vazquez M.P."/>
            <person name="Donati E.R."/>
        </authorList>
    </citation>
    <scope>NUCLEOTIDE SEQUENCE [LARGE SCALE GENOMIC DNA]</scope>
    <source>
        <strain evidence="1 2">ALE1</strain>
    </source>
</reference>
<dbReference type="Proteomes" id="UP000024332">
    <property type="component" value="Unassembled WGS sequence"/>
</dbReference>
<dbReference type="EMBL" id="JFZT01000017">
    <property type="protein sequence ID" value="EZQ11158.1"/>
    <property type="molecule type" value="Genomic_DNA"/>
</dbReference>
<evidence type="ECO:0000313" key="2">
    <source>
        <dbReference type="Proteomes" id="UP000024332"/>
    </source>
</evidence>